<dbReference type="STRING" id="459525.SAMN04488137_0392"/>
<feature type="transmembrane region" description="Helical" evidence="6">
    <location>
        <begin position="74"/>
        <end position="93"/>
    </location>
</feature>
<dbReference type="PANTHER" id="PTHR38459">
    <property type="entry name" value="PROPHAGE BACTOPRENOL-LINKED GLUCOSE TRANSLOCASE HOMOLOG"/>
    <property type="match status" value="1"/>
</dbReference>
<comment type="subcellular location">
    <subcellularLocation>
        <location evidence="1">Membrane</location>
        <topology evidence="1">Multi-pass membrane protein</topology>
    </subcellularLocation>
</comment>
<protein>
    <submittedName>
        <fullName evidence="8">Putative flippase GtrA (Transmembrane translocase of bactoprenol-linked glucose)</fullName>
    </submittedName>
</protein>
<keyword evidence="9" id="KW-1185">Reference proteome</keyword>
<feature type="domain" description="GtrA/DPMS transmembrane" evidence="7">
    <location>
        <begin position="10"/>
        <end position="124"/>
    </location>
</feature>
<keyword evidence="4 6" id="KW-1133">Transmembrane helix</keyword>
<dbReference type="OrthoDB" id="9812049at2"/>
<dbReference type="RefSeq" id="WP_090232139.1">
    <property type="nucleotide sequence ID" value="NZ_FNHW01000001.1"/>
</dbReference>
<evidence type="ECO:0000256" key="5">
    <source>
        <dbReference type="ARBA" id="ARBA00023136"/>
    </source>
</evidence>
<dbReference type="EMBL" id="FNHW01000001">
    <property type="protein sequence ID" value="SDM49136.1"/>
    <property type="molecule type" value="Genomic_DNA"/>
</dbReference>
<feature type="transmembrane region" description="Helical" evidence="6">
    <location>
        <begin position="105"/>
        <end position="124"/>
    </location>
</feature>
<keyword evidence="5 6" id="KW-0472">Membrane</keyword>
<dbReference type="AlphaFoldDB" id="A0A1G9TMZ0"/>
<dbReference type="InterPro" id="IPR007267">
    <property type="entry name" value="GtrA_DPMS_TM"/>
</dbReference>
<comment type="similarity">
    <text evidence="2">Belongs to the GtrA family.</text>
</comment>
<sequence>MGKKTSEIAKFGSVGALNTLLDYGLFSLLAWSGLAYMVAQCISYSAGVLNSYFFNRTWTFKQTEKADFAEFFRFALTNGVTFLVTALLLWLFHEQASLGVYSSKLGATVVGTLINFAGTKLLVFPEKEWKRGEHT</sequence>
<evidence type="ECO:0000256" key="3">
    <source>
        <dbReference type="ARBA" id="ARBA00022692"/>
    </source>
</evidence>
<evidence type="ECO:0000256" key="6">
    <source>
        <dbReference type="SAM" id="Phobius"/>
    </source>
</evidence>
<accession>A0A1G9TMZ0</accession>
<evidence type="ECO:0000313" key="8">
    <source>
        <dbReference type="EMBL" id="SDM49136.1"/>
    </source>
</evidence>
<keyword evidence="3 6" id="KW-0812">Transmembrane</keyword>
<reference evidence="9" key="1">
    <citation type="submission" date="2016-10" db="EMBL/GenBank/DDBJ databases">
        <authorList>
            <person name="Varghese N."/>
            <person name="Submissions S."/>
        </authorList>
    </citation>
    <scope>NUCLEOTIDE SEQUENCE [LARGE SCALE GENOMIC DNA]</scope>
    <source>
        <strain evidence="9">CGMCC 1.6854</strain>
    </source>
</reference>
<dbReference type="Proteomes" id="UP000199544">
    <property type="component" value="Unassembled WGS sequence"/>
</dbReference>
<name>A0A1G9TMZ0_9BACL</name>
<proteinExistence type="inferred from homology"/>
<gene>
    <name evidence="8" type="ORF">SAMN04488137_0392</name>
</gene>
<evidence type="ECO:0000256" key="2">
    <source>
        <dbReference type="ARBA" id="ARBA00009399"/>
    </source>
</evidence>
<dbReference type="GO" id="GO:0000271">
    <property type="term" value="P:polysaccharide biosynthetic process"/>
    <property type="evidence" value="ECO:0007669"/>
    <property type="project" value="InterPro"/>
</dbReference>
<evidence type="ECO:0000256" key="1">
    <source>
        <dbReference type="ARBA" id="ARBA00004141"/>
    </source>
</evidence>
<dbReference type="InterPro" id="IPR051401">
    <property type="entry name" value="GtrA_CellWall_Glycosyl"/>
</dbReference>
<dbReference type="Pfam" id="PF04138">
    <property type="entry name" value="GtrA_DPMS_TM"/>
    <property type="match status" value="1"/>
</dbReference>
<feature type="transmembrane region" description="Helical" evidence="6">
    <location>
        <begin position="28"/>
        <end position="53"/>
    </location>
</feature>
<evidence type="ECO:0000256" key="4">
    <source>
        <dbReference type="ARBA" id="ARBA00022989"/>
    </source>
</evidence>
<evidence type="ECO:0000259" key="7">
    <source>
        <dbReference type="Pfam" id="PF04138"/>
    </source>
</evidence>
<evidence type="ECO:0000313" key="9">
    <source>
        <dbReference type="Proteomes" id="UP000199544"/>
    </source>
</evidence>
<organism evidence="8 9">
    <name type="scientific">Fictibacillus solisalsi</name>
    <dbReference type="NCBI Taxonomy" id="459525"/>
    <lineage>
        <taxon>Bacteria</taxon>
        <taxon>Bacillati</taxon>
        <taxon>Bacillota</taxon>
        <taxon>Bacilli</taxon>
        <taxon>Bacillales</taxon>
        <taxon>Fictibacillaceae</taxon>
        <taxon>Fictibacillus</taxon>
    </lineage>
</organism>
<dbReference type="PANTHER" id="PTHR38459:SF1">
    <property type="entry name" value="PROPHAGE BACTOPRENOL-LINKED GLUCOSE TRANSLOCASE HOMOLOG"/>
    <property type="match status" value="1"/>
</dbReference>
<dbReference type="GO" id="GO:0005886">
    <property type="term" value="C:plasma membrane"/>
    <property type="evidence" value="ECO:0007669"/>
    <property type="project" value="TreeGrafter"/>
</dbReference>